<dbReference type="Proteomes" id="UP000261540">
    <property type="component" value="Unplaced"/>
</dbReference>
<organism evidence="7 8">
    <name type="scientific">Paramormyrops kingsleyae</name>
    <dbReference type="NCBI Taxonomy" id="1676925"/>
    <lineage>
        <taxon>Eukaryota</taxon>
        <taxon>Metazoa</taxon>
        <taxon>Chordata</taxon>
        <taxon>Craniata</taxon>
        <taxon>Vertebrata</taxon>
        <taxon>Euteleostomi</taxon>
        <taxon>Actinopterygii</taxon>
        <taxon>Neopterygii</taxon>
        <taxon>Teleostei</taxon>
        <taxon>Osteoglossocephala</taxon>
        <taxon>Osteoglossomorpha</taxon>
        <taxon>Osteoglossiformes</taxon>
        <taxon>Mormyridae</taxon>
        <taxon>Paramormyrops</taxon>
    </lineage>
</organism>
<dbReference type="InterPro" id="IPR057645">
    <property type="entry name" value="TXNDC16_3rd"/>
</dbReference>
<feature type="chain" id="PRO_5017375848" evidence="2">
    <location>
        <begin position="24"/>
        <end position="836"/>
    </location>
</feature>
<reference evidence="7" key="1">
    <citation type="submission" date="2025-08" db="UniProtKB">
        <authorList>
            <consortium name="Ensembl"/>
        </authorList>
    </citation>
    <scope>IDENTIFICATION</scope>
</reference>
<dbReference type="Gene3D" id="3.40.30.10">
    <property type="entry name" value="Glutaredoxin"/>
    <property type="match status" value="1"/>
</dbReference>
<keyword evidence="2" id="KW-0732">Signal</keyword>
<feature type="compositionally biased region" description="Basic and acidic residues" evidence="1">
    <location>
        <begin position="794"/>
        <end position="822"/>
    </location>
</feature>
<evidence type="ECO:0000259" key="5">
    <source>
        <dbReference type="Pfam" id="PF24509"/>
    </source>
</evidence>
<feature type="region of interest" description="Disordered" evidence="1">
    <location>
        <begin position="789"/>
        <end position="836"/>
    </location>
</feature>
<feature type="domain" description="TXNDC16 N-terminal" evidence="4">
    <location>
        <begin position="25"/>
        <end position="128"/>
    </location>
</feature>
<dbReference type="InterPro" id="IPR013766">
    <property type="entry name" value="Thioredoxin_domain"/>
</dbReference>
<evidence type="ECO:0000313" key="8">
    <source>
        <dbReference type="Proteomes" id="UP000261540"/>
    </source>
</evidence>
<dbReference type="InterPro" id="IPR057642">
    <property type="entry name" value="TXNDC16_2nd"/>
</dbReference>
<name>A0A3B3RJT1_9TELE</name>
<reference evidence="7" key="2">
    <citation type="submission" date="2025-09" db="UniProtKB">
        <authorList>
            <consortium name="Ensembl"/>
        </authorList>
    </citation>
    <scope>IDENTIFICATION</scope>
</reference>
<dbReference type="Pfam" id="PF24509">
    <property type="entry name" value="TXNDC16_2nd"/>
    <property type="match status" value="1"/>
</dbReference>
<protein>
    <submittedName>
        <fullName evidence="7">Thioredoxin domain containing 16</fullName>
    </submittedName>
</protein>
<evidence type="ECO:0000259" key="3">
    <source>
        <dbReference type="Pfam" id="PF00085"/>
    </source>
</evidence>
<dbReference type="STRING" id="1676925.ENSPKIP00000018578"/>
<dbReference type="PANTHER" id="PTHR22699">
    <property type="entry name" value="THIOREDOXIN DOMAIN-CONTAINING PROTEIN 16"/>
    <property type="match status" value="1"/>
</dbReference>
<dbReference type="InterPro" id="IPR036249">
    <property type="entry name" value="Thioredoxin-like_sf"/>
</dbReference>
<sequence length="836" mass="94621">MAWYVCLVLSLGLHLKPCTTVNASKLKELTRESFLRIMQSEKTSFVYFGNHVTPTIGLFLEQLEKSANALDDYGILVAKVNCSEIPVPKYCTKELVMKKAYLFRGSELMKSFVTDTVFDVSAIVAHVLFTVLFNELRIVQTPEELWSIEKNVKGKTDIVLTQIVTLGLPEHRAVMEAAFVYGAKYQFVLTAGGSVIKYLGVEDSSSPQSRLWFLHCKEVLQQSDPCPYTVMRRALTTLNIYTFLQLMEAPLVTEASAGPSEVKLPYSHLHAPLLFLFSQADTLALDRMTAETLAWRLRGELVVVLICRDSLDAKTSLEYNAAYRLPGEGSEIKYFTLKSTEEAVDLFREKIVQEEEEEDDYNDWTVLDVLDDEVVDTVYQYRDVELDLGPVSELTKHTFDAVVKGTDIIVVLFFVRWDAVSMALLQSFKEVANTLEGVPNTLLTSVDCGEWADLCGSEMVSSFPTIRTYRRWEPPQTYRGMLGAEALHRYISRCHVLLPVILFSEDEVWSFLKEDIYHRYTSLSPGTVLGLLSSVQDPGRFMFEEAARVLRGETTLGLFVDHQAEKWAKNYGVQLPALFVCRGLDVPMETYSLHLSSTKELVADIQRALHGSFQSLPKSDLCTSQGDACICQQPELTVETLPLYLDIKKPLLLLFMGDDEKINKDQGVLENKDVRADLHSLIGTKQLESYKLCWIHLGRTPVGRAVLQSYLGYVPQLPALVLSHLGSGIEVFLYPPEALLMSDTVLQWLDRIERQEEQPTGFILDKNWGPPVSFYNFLSIMDQQLPGYAAQRTPESKKRGMEAEHRDKQSGHTEQGARDIKHWPKQPSSPHQHYEL</sequence>
<dbReference type="Pfam" id="PF24510">
    <property type="entry name" value="TXNDC16_3rd"/>
    <property type="match status" value="1"/>
</dbReference>
<proteinExistence type="predicted"/>
<dbReference type="InterPro" id="IPR057639">
    <property type="entry name" value="TXNDC16_N"/>
</dbReference>
<feature type="compositionally biased region" description="Polar residues" evidence="1">
    <location>
        <begin position="826"/>
        <end position="836"/>
    </location>
</feature>
<dbReference type="AlphaFoldDB" id="A0A3B3RJT1"/>
<accession>A0A3B3RJT1</accession>
<evidence type="ECO:0000256" key="1">
    <source>
        <dbReference type="SAM" id="MobiDB-lite"/>
    </source>
</evidence>
<evidence type="ECO:0000313" key="7">
    <source>
        <dbReference type="Ensembl" id="ENSPKIP00000018578.1"/>
    </source>
</evidence>
<dbReference type="PANTHER" id="PTHR22699:SF1">
    <property type="entry name" value="THIOREDOXIN DOMAIN-CONTAINING PROTEIN 16"/>
    <property type="match status" value="1"/>
</dbReference>
<feature type="domain" description="TXNDC16 second thioredoxin-like" evidence="5">
    <location>
        <begin position="129"/>
        <end position="250"/>
    </location>
</feature>
<dbReference type="Ensembl" id="ENSPKIT00000035407.1">
    <property type="protein sequence ID" value="ENSPKIP00000018578.1"/>
    <property type="gene ID" value="ENSPKIG00000004094.1"/>
</dbReference>
<evidence type="ECO:0000259" key="4">
    <source>
        <dbReference type="Pfam" id="PF24508"/>
    </source>
</evidence>
<dbReference type="Pfam" id="PF24508">
    <property type="entry name" value="TXNDC16_N"/>
    <property type="match status" value="1"/>
</dbReference>
<feature type="domain" description="TXNDC16 third thioredoxin-like" evidence="6">
    <location>
        <begin position="251"/>
        <end position="342"/>
    </location>
</feature>
<keyword evidence="8" id="KW-1185">Reference proteome</keyword>
<dbReference type="InterPro" id="IPR040090">
    <property type="entry name" value="TXNDC16"/>
</dbReference>
<dbReference type="Pfam" id="PF00085">
    <property type="entry name" value="Thioredoxin"/>
    <property type="match status" value="1"/>
</dbReference>
<feature type="signal peptide" evidence="2">
    <location>
        <begin position="1"/>
        <end position="23"/>
    </location>
</feature>
<dbReference type="CDD" id="cd02961">
    <property type="entry name" value="PDI_a_family"/>
    <property type="match status" value="1"/>
</dbReference>
<dbReference type="SUPFAM" id="SSF52833">
    <property type="entry name" value="Thioredoxin-like"/>
    <property type="match status" value="2"/>
</dbReference>
<feature type="domain" description="Thioredoxin" evidence="3">
    <location>
        <begin position="391"/>
        <end position="492"/>
    </location>
</feature>
<dbReference type="GeneTree" id="ENSGT00390000006080"/>
<evidence type="ECO:0000259" key="6">
    <source>
        <dbReference type="Pfam" id="PF24510"/>
    </source>
</evidence>
<evidence type="ECO:0000256" key="2">
    <source>
        <dbReference type="SAM" id="SignalP"/>
    </source>
</evidence>